<dbReference type="Proteomes" id="UP001219525">
    <property type="component" value="Unassembled WGS sequence"/>
</dbReference>
<dbReference type="AlphaFoldDB" id="A0AAD6V1P5"/>
<organism evidence="2 3">
    <name type="scientific">Mycena pura</name>
    <dbReference type="NCBI Taxonomy" id="153505"/>
    <lineage>
        <taxon>Eukaryota</taxon>
        <taxon>Fungi</taxon>
        <taxon>Dikarya</taxon>
        <taxon>Basidiomycota</taxon>
        <taxon>Agaricomycotina</taxon>
        <taxon>Agaricomycetes</taxon>
        <taxon>Agaricomycetidae</taxon>
        <taxon>Agaricales</taxon>
        <taxon>Marasmiineae</taxon>
        <taxon>Mycenaceae</taxon>
        <taxon>Mycena</taxon>
    </lineage>
</organism>
<protein>
    <recommendedName>
        <fullName evidence="1">F-box domain-containing protein</fullName>
    </recommendedName>
</protein>
<evidence type="ECO:0000259" key="1">
    <source>
        <dbReference type="Pfam" id="PF12937"/>
    </source>
</evidence>
<feature type="domain" description="F-box" evidence="1">
    <location>
        <begin position="97"/>
        <end position="150"/>
    </location>
</feature>
<comment type="caution">
    <text evidence="2">The sequence shown here is derived from an EMBL/GenBank/DDBJ whole genome shotgun (WGS) entry which is preliminary data.</text>
</comment>
<dbReference type="InterPro" id="IPR001810">
    <property type="entry name" value="F-box_dom"/>
</dbReference>
<dbReference type="SUPFAM" id="SSF52047">
    <property type="entry name" value="RNI-like"/>
    <property type="match status" value="1"/>
</dbReference>
<evidence type="ECO:0000313" key="2">
    <source>
        <dbReference type="EMBL" id="KAJ7198380.1"/>
    </source>
</evidence>
<dbReference type="Gene3D" id="1.20.1280.50">
    <property type="match status" value="1"/>
</dbReference>
<reference evidence="2" key="1">
    <citation type="submission" date="2023-03" db="EMBL/GenBank/DDBJ databases">
        <title>Massive genome expansion in bonnet fungi (Mycena s.s.) driven by repeated elements and novel gene families across ecological guilds.</title>
        <authorList>
            <consortium name="Lawrence Berkeley National Laboratory"/>
            <person name="Harder C.B."/>
            <person name="Miyauchi S."/>
            <person name="Viragh M."/>
            <person name="Kuo A."/>
            <person name="Thoen E."/>
            <person name="Andreopoulos B."/>
            <person name="Lu D."/>
            <person name="Skrede I."/>
            <person name="Drula E."/>
            <person name="Henrissat B."/>
            <person name="Morin E."/>
            <person name="Kohler A."/>
            <person name="Barry K."/>
            <person name="LaButti K."/>
            <person name="Morin E."/>
            <person name="Salamov A."/>
            <person name="Lipzen A."/>
            <person name="Mereny Z."/>
            <person name="Hegedus B."/>
            <person name="Baldrian P."/>
            <person name="Stursova M."/>
            <person name="Weitz H."/>
            <person name="Taylor A."/>
            <person name="Grigoriev I.V."/>
            <person name="Nagy L.G."/>
            <person name="Martin F."/>
            <person name="Kauserud H."/>
        </authorList>
    </citation>
    <scope>NUCLEOTIDE SEQUENCE</scope>
    <source>
        <strain evidence="2">9144</strain>
    </source>
</reference>
<proteinExistence type="predicted"/>
<evidence type="ECO:0000313" key="3">
    <source>
        <dbReference type="Proteomes" id="UP001219525"/>
    </source>
</evidence>
<name>A0AAD6V1P5_9AGAR</name>
<accession>A0AAD6V1P5</accession>
<dbReference type="Pfam" id="PF12937">
    <property type="entry name" value="F-box-like"/>
    <property type="match status" value="1"/>
</dbReference>
<keyword evidence="3" id="KW-1185">Reference proteome</keyword>
<gene>
    <name evidence="2" type="ORF">GGX14DRAFT_470271</name>
</gene>
<sequence length="486" mass="54518">MMSSIRKKCSAACFRHCSAPPEFQLPASPCPELLLTNSVPSDVQLDEIHSFIRSTKAHFSILDDQIAQVQHTLCRLESQRTELADLVESHCGVVSTIRRLPGEVLGEIFSQYLGASDSCLHSPKALSHLVGVCAGWRGIALASPLLWRHIRPIRRNKICDDSGELQQISLQLQRSAPVALSVHLDEPVSPRVVDLLLTESRRWQNLYLTLEHPNYRNQNLTTSKVEFPILEKLTLVTQYSPKDIALFGESLPAMVDFTFNACKARIPRTLDIWAQLRTCTLTRCYTTDILHVLPLFSAGTRVRLEHFLEGPEQLTSVHTVVSNLSICCHDDVIDNLLSCLTAPCLKRFRIEGDFSISPITAFFDRSSCALTHLGISLCDGVDELTLLTSPHVCDVVDLDVDTRADRLMLWNLIEMLAARDIMSTPKLRTLVLRNCDWIDKAVVKMFEIQSNRRPVLRSLWLNRGGSFSPDTLQALKSGGLEVVIFE</sequence>
<dbReference type="EMBL" id="JARJCW010000073">
    <property type="protein sequence ID" value="KAJ7198380.1"/>
    <property type="molecule type" value="Genomic_DNA"/>
</dbReference>